<protein>
    <submittedName>
        <fullName evidence="1">Uncharacterized protein</fullName>
    </submittedName>
</protein>
<evidence type="ECO:0000313" key="1">
    <source>
        <dbReference type="EMBL" id="KAK2955440.1"/>
    </source>
</evidence>
<sequence length="954" mass="107518">MDKIKPFHTKIQQIQFLLSNDQLLHHSTETNAEMAECWDDVPETLPNYPLLVWHDFTSSNNSENSLLEHHSFKTLASLVASKCEDREVVEWTALLEWFICAVIGLESKASLCGELFHFDWDDVMVDELGTVRIHLSASHSGSSPPHSPQTFSDGVVRLSQLFLDLIRQLSLSNCLSKIIDKHFIVNMVPSLLHHFINHLIVTGTLLPTCHQCEIDKIVKMCIPDDNDPMLIDFDLQKFMLGMIANVYTVVHILENKGLVNTTVRLTEIKVHDNSPQYHKFVTLLHPEFTEIKAQFDQDLFEEAKRISLWKELLQKFASGEEVQKDKSFITSSIFRPTLLSLQAKFQRLASSVDGSDETIQSQHSSNPSLRTLSSSTQLKQESLQLVALLHSLITSPPHPSLHKQAKYDAFDSKVSLYHLGDLDPTEKFHSSIFDEDDNENLVSWLVRCRDTCDLVGAEACIRDTSTFLDRTISALGSSNSLVRTAALSLYSKLKNWSGLTSQLPRLWSRLSSAFRDGHVEEQDALIQMSTTWITQTIKGATPTPFPVSRFDWDGLFSADLNASDSFHVSIILIMSLRHRSIEDQIDLVEANRILLSFEHHQHAVARINSDFDAVARTESSKELCEFLISFSLAITLQIKGDFPSPGTAFLTTHPEIDISQFILLRIDKRLFLCLHSLNQNQPHQPPLDLIFERILRMNPLSFLDLSSSNDFKDPPTLHNTALCGFHALCRRGVHIDLFEYEVIKAGHHLYNCLWMFVTPLISITFHLFLYFPPPLVVRLFLPNLWCERIASVAFDPLRMVMSTLLAVTAPFGDCLSLKELYRSVRSRCQIDNVNSTESGIALRCRSLELLNIPSGFGSALAHLNPRITVHPSDNQVQPHLSSDESHLSSRILTAVYGYLSDQARSMSDGISLMGALLRDLNGAKAHTIVFDQVTPQVMCKGLLAPIPAAVSVFL</sequence>
<gene>
    <name evidence="1" type="ORF">BLNAU_9668</name>
</gene>
<name>A0ABQ9XVC9_9EUKA</name>
<dbReference type="Proteomes" id="UP001281761">
    <property type="component" value="Unassembled WGS sequence"/>
</dbReference>
<comment type="caution">
    <text evidence="1">The sequence shown here is derived from an EMBL/GenBank/DDBJ whole genome shotgun (WGS) entry which is preliminary data.</text>
</comment>
<accession>A0ABQ9XVC9</accession>
<reference evidence="1 2" key="1">
    <citation type="journal article" date="2022" name="bioRxiv">
        <title>Genomics of Preaxostyla Flagellates Illuminates Evolutionary Transitions and the Path Towards Mitochondrial Loss.</title>
        <authorList>
            <person name="Novak L.V.F."/>
            <person name="Treitli S.C."/>
            <person name="Pyrih J."/>
            <person name="Halakuc P."/>
            <person name="Pipaliya S.V."/>
            <person name="Vacek V."/>
            <person name="Brzon O."/>
            <person name="Soukal P."/>
            <person name="Eme L."/>
            <person name="Dacks J.B."/>
            <person name="Karnkowska A."/>
            <person name="Elias M."/>
            <person name="Hampl V."/>
        </authorList>
    </citation>
    <scope>NUCLEOTIDE SEQUENCE [LARGE SCALE GENOMIC DNA]</scope>
    <source>
        <strain evidence="1">NAU3</strain>
        <tissue evidence="1">Gut</tissue>
    </source>
</reference>
<keyword evidence="2" id="KW-1185">Reference proteome</keyword>
<proteinExistence type="predicted"/>
<organism evidence="1 2">
    <name type="scientific">Blattamonas nauphoetae</name>
    <dbReference type="NCBI Taxonomy" id="2049346"/>
    <lineage>
        <taxon>Eukaryota</taxon>
        <taxon>Metamonada</taxon>
        <taxon>Preaxostyla</taxon>
        <taxon>Oxymonadida</taxon>
        <taxon>Blattamonas</taxon>
    </lineage>
</organism>
<evidence type="ECO:0000313" key="2">
    <source>
        <dbReference type="Proteomes" id="UP001281761"/>
    </source>
</evidence>
<dbReference type="EMBL" id="JARBJD010000067">
    <property type="protein sequence ID" value="KAK2955440.1"/>
    <property type="molecule type" value="Genomic_DNA"/>
</dbReference>